<dbReference type="HOGENOM" id="CLU_105903_0_0_1"/>
<evidence type="ECO:0000256" key="6">
    <source>
        <dbReference type="ARBA" id="ARBA00023315"/>
    </source>
</evidence>
<dbReference type="AlphaFoldDB" id="B7QK21"/>
<evidence type="ECO:0007829" key="11">
    <source>
        <dbReference type="PeptideAtlas" id="B7QK21"/>
    </source>
</evidence>
<dbReference type="InParanoid" id="B7QK21"/>
<reference evidence="9" key="2">
    <citation type="submission" date="2020-05" db="UniProtKB">
        <authorList>
            <consortium name="EnsemblMetazoa"/>
        </authorList>
    </citation>
    <scope>IDENTIFICATION</scope>
    <source>
        <strain evidence="9">wikel</strain>
    </source>
</reference>
<dbReference type="EMBL" id="ABJB010303777">
    <property type="status" value="NOT_ANNOTATED_CDS"/>
    <property type="molecule type" value="Genomic_DNA"/>
</dbReference>
<dbReference type="EMBL" id="DS956332">
    <property type="protein sequence ID" value="EEC19193.1"/>
    <property type="molecule type" value="Genomic_DNA"/>
</dbReference>
<dbReference type="VEuPathDB" id="VectorBase:ISCI014524"/>
<gene>
    <name evidence="8" type="ORF">IscW_ISCW014524</name>
</gene>
<accession>B7QK21</accession>
<evidence type="ECO:0000256" key="2">
    <source>
        <dbReference type="ARBA" id="ARBA00022692"/>
    </source>
</evidence>
<dbReference type="VEuPathDB" id="VectorBase:ISCW014524"/>
<keyword evidence="5 7" id="KW-0472">Membrane</keyword>
<evidence type="ECO:0000313" key="8">
    <source>
        <dbReference type="EMBL" id="EEC19193.1"/>
    </source>
</evidence>
<keyword evidence="11" id="KW-1267">Proteomics identification</keyword>
<keyword evidence="4" id="KW-0443">Lipid metabolism</keyword>
<evidence type="ECO:0000256" key="1">
    <source>
        <dbReference type="ARBA" id="ARBA00022679"/>
    </source>
</evidence>
<dbReference type="EMBL" id="ABJB010679991">
    <property type="status" value="NOT_ANNOTATED_CDS"/>
    <property type="molecule type" value="Genomic_DNA"/>
</dbReference>
<evidence type="ECO:0000256" key="7">
    <source>
        <dbReference type="SAM" id="Phobius"/>
    </source>
</evidence>
<organism>
    <name type="scientific">Ixodes scapularis</name>
    <name type="common">Black-legged tick</name>
    <name type="synonym">Deer tick</name>
    <dbReference type="NCBI Taxonomy" id="6945"/>
    <lineage>
        <taxon>Eukaryota</taxon>
        <taxon>Metazoa</taxon>
        <taxon>Ecdysozoa</taxon>
        <taxon>Arthropoda</taxon>
        <taxon>Chelicerata</taxon>
        <taxon>Arachnida</taxon>
        <taxon>Acari</taxon>
        <taxon>Parasitiformes</taxon>
        <taxon>Ixodida</taxon>
        <taxon>Ixodoidea</taxon>
        <taxon>Ixodidae</taxon>
        <taxon>Ixodinae</taxon>
        <taxon>Ixodes</taxon>
    </lineage>
</organism>
<dbReference type="GO" id="GO:0016746">
    <property type="term" value="F:acyltransferase activity"/>
    <property type="evidence" value="ECO:0007669"/>
    <property type="project" value="UniProtKB-KW"/>
</dbReference>
<sequence length="127" mass="13977">MSVFVVPIRIVLIVIFLFLTWLGCYLGQLGLSPQRLQDQPIMGFRRLLQTLSRELVLMSVRSAGFSMRTVGRHASVQEAPILVAAPHSSFFDTVAAMLGYPLPSAVVRSKSRGLFFLSNELVPTGIA</sequence>
<reference evidence="8 10" key="1">
    <citation type="submission" date="2008-03" db="EMBL/GenBank/DDBJ databases">
        <title>Annotation of Ixodes scapularis.</title>
        <authorList>
            <consortium name="Ixodes scapularis Genome Project Consortium"/>
            <person name="Caler E."/>
            <person name="Hannick L.I."/>
            <person name="Bidwell S."/>
            <person name="Joardar V."/>
            <person name="Thiagarajan M."/>
            <person name="Amedeo P."/>
            <person name="Galinsky K.J."/>
            <person name="Schobel S."/>
            <person name="Inman J."/>
            <person name="Hostetler J."/>
            <person name="Miller J."/>
            <person name="Hammond M."/>
            <person name="Megy K."/>
            <person name="Lawson D."/>
            <person name="Kodira C."/>
            <person name="Sutton G."/>
            <person name="Meyer J."/>
            <person name="Hill C.A."/>
            <person name="Birren B."/>
            <person name="Nene V."/>
            <person name="Collins F."/>
            <person name="Alarcon-Chaidez F."/>
            <person name="Wikel S."/>
            <person name="Strausberg R."/>
        </authorList>
    </citation>
    <scope>NUCLEOTIDE SEQUENCE [LARGE SCALE GENOMIC DNA]</scope>
    <source>
        <strain evidence="10">Wikel</strain>
        <strain evidence="8">Wikel colony</strain>
    </source>
</reference>
<dbReference type="EnsemblMetazoa" id="ISCW014524-RA">
    <property type="protein sequence ID" value="ISCW014524-PA"/>
    <property type="gene ID" value="ISCW014524"/>
</dbReference>
<dbReference type="PANTHER" id="PTHR23063:SF52">
    <property type="entry name" value="LYSOPHOSPHATIDYLCHOLINE ACYLTRANSFERASE"/>
    <property type="match status" value="1"/>
</dbReference>
<keyword evidence="3 7" id="KW-1133">Transmembrane helix</keyword>
<name>B7QK21_IXOSC</name>
<evidence type="ECO:0000256" key="5">
    <source>
        <dbReference type="ARBA" id="ARBA00023136"/>
    </source>
</evidence>
<dbReference type="VEuPathDB" id="VectorBase:ISCP_003831"/>
<dbReference type="PANTHER" id="PTHR23063">
    <property type="entry name" value="PHOSPHOLIPID ACYLTRANSFERASE"/>
    <property type="match status" value="1"/>
</dbReference>
<dbReference type="GO" id="GO:0006629">
    <property type="term" value="P:lipid metabolic process"/>
    <property type="evidence" value="ECO:0007669"/>
    <property type="project" value="UniProtKB-KW"/>
</dbReference>
<evidence type="ECO:0000256" key="4">
    <source>
        <dbReference type="ARBA" id="ARBA00023098"/>
    </source>
</evidence>
<keyword evidence="10" id="KW-1185">Reference proteome</keyword>
<proteinExistence type="evidence at protein level"/>
<protein>
    <submittedName>
        <fullName evidence="8 9">Uncharacterized protein</fullName>
    </submittedName>
</protein>
<keyword evidence="2 7" id="KW-0812">Transmembrane</keyword>
<keyword evidence="1" id="KW-0808">Transferase</keyword>
<keyword evidence="6" id="KW-0012">Acyltransferase</keyword>
<evidence type="ECO:0000313" key="9">
    <source>
        <dbReference type="EnsemblMetazoa" id="ISCW014524-PA"/>
    </source>
</evidence>
<dbReference type="PaxDb" id="6945-B7QK21"/>
<evidence type="ECO:0000256" key="3">
    <source>
        <dbReference type="ARBA" id="ARBA00022989"/>
    </source>
</evidence>
<dbReference type="STRING" id="6945.B7QK21"/>
<feature type="transmembrane region" description="Helical" evidence="7">
    <location>
        <begin position="6"/>
        <end position="27"/>
    </location>
</feature>
<evidence type="ECO:0000313" key="10">
    <source>
        <dbReference type="Proteomes" id="UP000001555"/>
    </source>
</evidence>
<dbReference type="OrthoDB" id="272512at2759"/>
<dbReference type="Proteomes" id="UP000001555">
    <property type="component" value="Unassembled WGS sequence"/>
</dbReference>